<name>A0AAV7PQX6_PLEWA</name>
<evidence type="ECO:0000256" key="1">
    <source>
        <dbReference type="SAM" id="MobiDB-lite"/>
    </source>
</evidence>
<reference evidence="2" key="1">
    <citation type="journal article" date="2022" name="bioRxiv">
        <title>Sequencing and chromosome-scale assembly of the giantPleurodeles waltlgenome.</title>
        <authorList>
            <person name="Brown T."/>
            <person name="Elewa A."/>
            <person name="Iarovenko S."/>
            <person name="Subramanian E."/>
            <person name="Araus A.J."/>
            <person name="Petzold A."/>
            <person name="Susuki M."/>
            <person name="Suzuki K.-i.T."/>
            <person name="Hayashi T."/>
            <person name="Toyoda A."/>
            <person name="Oliveira C."/>
            <person name="Osipova E."/>
            <person name="Leigh N.D."/>
            <person name="Simon A."/>
            <person name="Yun M.H."/>
        </authorList>
    </citation>
    <scope>NUCLEOTIDE SEQUENCE</scope>
    <source>
        <strain evidence="2">20211129_DDA</strain>
        <tissue evidence="2">Liver</tissue>
    </source>
</reference>
<protein>
    <submittedName>
        <fullName evidence="2">Uncharacterized protein</fullName>
    </submittedName>
</protein>
<organism evidence="2 3">
    <name type="scientific">Pleurodeles waltl</name>
    <name type="common">Iberian ribbed newt</name>
    <dbReference type="NCBI Taxonomy" id="8319"/>
    <lineage>
        <taxon>Eukaryota</taxon>
        <taxon>Metazoa</taxon>
        <taxon>Chordata</taxon>
        <taxon>Craniata</taxon>
        <taxon>Vertebrata</taxon>
        <taxon>Euteleostomi</taxon>
        <taxon>Amphibia</taxon>
        <taxon>Batrachia</taxon>
        <taxon>Caudata</taxon>
        <taxon>Salamandroidea</taxon>
        <taxon>Salamandridae</taxon>
        <taxon>Pleurodelinae</taxon>
        <taxon>Pleurodeles</taxon>
    </lineage>
</organism>
<feature type="compositionally biased region" description="Basic and acidic residues" evidence="1">
    <location>
        <begin position="30"/>
        <end position="45"/>
    </location>
</feature>
<evidence type="ECO:0000313" key="3">
    <source>
        <dbReference type="Proteomes" id="UP001066276"/>
    </source>
</evidence>
<comment type="caution">
    <text evidence="2">The sequence shown here is derived from an EMBL/GenBank/DDBJ whole genome shotgun (WGS) entry which is preliminary data.</text>
</comment>
<dbReference type="EMBL" id="JANPWB010000011">
    <property type="protein sequence ID" value="KAJ1129742.1"/>
    <property type="molecule type" value="Genomic_DNA"/>
</dbReference>
<feature type="region of interest" description="Disordered" evidence="1">
    <location>
        <begin position="1"/>
        <end position="75"/>
    </location>
</feature>
<evidence type="ECO:0000313" key="2">
    <source>
        <dbReference type="EMBL" id="KAJ1129742.1"/>
    </source>
</evidence>
<keyword evidence="3" id="KW-1185">Reference proteome</keyword>
<proteinExistence type="predicted"/>
<dbReference type="Proteomes" id="UP001066276">
    <property type="component" value="Chromosome 7"/>
</dbReference>
<sequence length="75" mass="8117">MGSGRIKPVTCVQENSKAERRGQVSAAPDHNARCERHVSHCERKGSQKAQNQGGRAAPEGRHRGHGACSYMHPAT</sequence>
<accession>A0AAV7PQX6</accession>
<dbReference type="AlphaFoldDB" id="A0AAV7PQX6"/>
<gene>
    <name evidence="2" type="ORF">NDU88_008108</name>
</gene>